<evidence type="ECO:0000313" key="2">
    <source>
        <dbReference type="EMBL" id="MBD3867657.1"/>
    </source>
</evidence>
<dbReference type="CDD" id="cd16148">
    <property type="entry name" value="sulfatase_like"/>
    <property type="match status" value="1"/>
</dbReference>
<gene>
    <name evidence="2" type="ORF">IFK94_05985</name>
</gene>
<dbReference type="PANTHER" id="PTHR43751">
    <property type="entry name" value="SULFATASE"/>
    <property type="match status" value="1"/>
</dbReference>
<dbReference type="InterPro" id="IPR017850">
    <property type="entry name" value="Alkaline_phosphatase_core_sf"/>
</dbReference>
<evidence type="ECO:0000313" key="3">
    <source>
        <dbReference type="Proteomes" id="UP000648239"/>
    </source>
</evidence>
<dbReference type="PANTHER" id="PTHR43751:SF3">
    <property type="entry name" value="SULFATASE N-TERMINAL DOMAIN-CONTAINING PROTEIN"/>
    <property type="match status" value="1"/>
</dbReference>
<dbReference type="PROSITE" id="PS51257">
    <property type="entry name" value="PROKAR_LIPOPROTEIN"/>
    <property type="match status" value="1"/>
</dbReference>
<dbReference type="AlphaFoldDB" id="A0A8J6XS95"/>
<dbReference type="SUPFAM" id="SSF53649">
    <property type="entry name" value="Alkaline phosphatase-like"/>
    <property type="match status" value="1"/>
</dbReference>
<organism evidence="2 3">
    <name type="scientific">Candidatus Polarisedimenticola svalbardensis</name>
    <dbReference type="NCBI Taxonomy" id="2886004"/>
    <lineage>
        <taxon>Bacteria</taxon>
        <taxon>Pseudomonadati</taxon>
        <taxon>Acidobacteriota</taxon>
        <taxon>Candidatus Polarisedimenticolia</taxon>
        <taxon>Candidatus Polarisedimenticolales</taxon>
        <taxon>Candidatus Polarisedimenticolaceae</taxon>
        <taxon>Candidatus Polarisedimenticola</taxon>
    </lineage>
</organism>
<dbReference type="Pfam" id="PF00884">
    <property type="entry name" value="Sulfatase"/>
    <property type="match status" value="1"/>
</dbReference>
<dbReference type="InterPro" id="IPR000917">
    <property type="entry name" value="Sulfatase_N"/>
</dbReference>
<dbReference type="Proteomes" id="UP000648239">
    <property type="component" value="Unassembled WGS sequence"/>
</dbReference>
<dbReference type="InterPro" id="IPR052701">
    <property type="entry name" value="GAG_Ulvan_Degrading_Sulfatases"/>
</dbReference>
<accession>A0A8J6XS95</accession>
<proteinExistence type="predicted"/>
<sequence length="439" mass="48199">MSYRTFFLVAGLLLTGCADHRPEPLPGVVLVIVDTARADHFGIDGYPRNTTPNFDRLAEDGAWYGNAWSQSPWTLPSIASILTGQLPSVHGAGMVDGSLHSLRSGIPTLGERLREHQFQTGAVMNVVFCNPASGLDRGFESYDFRTSDASNRGHRNAAATTDAALGWVSQVTDRPFFLLVHYFDAHLTYDPPEPFDTLFLETGTEPIPRGFGSAEQVMALRDGSIPMTPQQRQALVARYDGELRFLDQEFGRLRTGLQALGRWDDSMIVVVGDHGEEFWDHGGFEHGHSHHRELLRVPLIVRTPGGEPGAHRAERVRQIDILPTVLAHLGIPSSDDLPGQVLGTGHAERSIAEGSLWAGNLVSVRTDDGTLILNRDTGEAHLYGPEDPMETRELPADTTGLVRKLGAVLPQGEENHDGDTVWTPDAEEIERLRSLGYIQ</sequence>
<feature type="domain" description="Sulfatase N-terminal" evidence="1">
    <location>
        <begin position="28"/>
        <end position="331"/>
    </location>
</feature>
<dbReference type="Gene3D" id="3.40.720.10">
    <property type="entry name" value="Alkaline Phosphatase, subunit A"/>
    <property type="match status" value="1"/>
</dbReference>
<name>A0A8J6XS95_9BACT</name>
<protein>
    <submittedName>
        <fullName evidence="2">Sulfatase</fullName>
    </submittedName>
</protein>
<dbReference type="EMBL" id="JACXWD010000013">
    <property type="protein sequence ID" value="MBD3867657.1"/>
    <property type="molecule type" value="Genomic_DNA"/>
</dbReference>
<evidence type="ECO:0000259" key="1">
    <source>
        <dbReference type="Pfam" id="PF00884"/>
    </source>
</evidence>
<comment type="caution">
    <text evidence="2">The sequence shown here is derived from an EMBL/GenBank/DDBJ whole genome shotgun (WGS) entry which is preliminary data.</text>
</comment>
<reference evidence="2 3" key="1">
    <citation type="submission" date="2020-08" db="EMBL/GenBank/DDBJ databases">
        <title>Acidobacteriota in marine sediments use diverse sulfur dissimilation pathways.</title>
        <authorList>
            <person name="Wasmund K."/>
        </authorList>
    </citation>
    <scope>NUCLEOTIDE SEQUENCE [LARGE SCALE GENOMIC DNA]</scope>
    <source>
        <strain evidence="2">MAG AM4</strain>
    </source>
</reference>